<evidence type="ECO:0000256" key="8">
    <source>
        <dbReference type="RuleBase" id="RU362010"/>
    </source>
</evidence>
<dbReference type="InterPro" id="IPR045863">
    <property type="entry name" value="CorA_TM1_TM2"/>
</dbReference>
<protein>
    <recommendedName>
        <fullName evidence="8">Magnesium transport protein CorA</fullName>
    </recommendedName>
</protein>
<keyword evidence="4 8" id="KW-1003">Cell membrane</keyword>
<evidence type="ECO:0000256" key="1">
    <source>
        <dbReference type="ARBA" id="ARBA00004651"/>
    </source>
</evidence>
<dbReference type="SUPFAM" id="SSF143865">
    <property type="entry name" value="CorA soluble domain-like"/>
    <property type="match status" value="1"/>
</dbReference>
<dbReference type="Gene3D" id="1.20.58.340">
    <property type="entry name" value="Magnesium transport protein CorA, transmembrane region"/>
    <property type="match status" value="2"/>
</dbReference>
<gene>
    <name evidence="8 9" type="primary">corA</name>
    <name evidence="9" type="ORF">P6P90_06585</name>
</gene>
<comment type="caution">
    <text evidence="9">The sequence shown here is derived from an EMBL/GenBank/DDBJ whole genome shotgun (WGS) entry which is preliminary data.</text>
</comment>
<dbReference type="Pfam" id="PF01544">
    <property type="entry name" value="CorA"/>
    <property type="match status" value="1"/>
</dbReference>
<evidence type="ECO:0000313" key="10">
    <source>
        <dbReference type="Proteomes" id="UP001218246"/>
    </source>
</evidence>
<dbReference type="RefSeq" id="WP_124564248.1">
    <property type="nucleotide sequence ID" value="NZ_JARRRY010000002.1"/>
</dbReference>
<evidence type="ECO:0000256" key="6">
    <source>
        <dbReference type="ARBA" id="ARBA00022989"/>
    </source>
</evidence>
<keyword evidence="8" id="KW-0460">Magnesium</keyword>
<keyword evidence="7 8" id="KW-0472">Membrane</keyword>
<dbReference type="PANTHER" id="PTHR46494:SF1">
    <property type="entry name" value="CORA FAMILY METAL ION TRANSPORTER (EUROFUNG)"/>
    <property type="match status" value="1"/>
</dbReference>
<dbReference type="InterPro" id="IPR004488">
    <property type="entry name" value="Mg/Co-transport_prot_CorA"/>
</dbReference>
<dbReference type="PANTHER" id="PTHR46494">
    <property type="entry name" value="CORA FAMILY METAL ION TRANSPORTER (EUROFUNG)"/>
    <property type="match status" value="1"/>
</dbReference>
<evidence type="ECO:0000256" key="2">
    <source>
        <dbReference type="ARBA" id="ARBA00009765"/>
    </source>
</evidence>
<accession>A0ABT6H310</accession>
<dbReference type="CDD" id="cd12831">
    <property type="entry name" value="TmCorA-like_u2"/>
    <property type="match status" value="1"/>
</dbReference>
<sequence>MLRILAVTKEHEVLRDIPVLDVKKEHIAWYWVDFSKPTNEEILLLSSYFKFHPLAIEDCLHFLQRPKLEYYNNHSFLVMHAIHKDTLDIQEVDIFLGENFIVSFHLEEVPEIISAWNHFCSSKHTCDQMPVEVLHKIIDKLVDTYFPIVHDIEDRMRQMEVDYQKGTMPSLINETFRVRSQLLQLHYVIGPMRDLLYRMLESKRFLLQDDKKAYFQDIYDHLLKLSQMVMSNREITSEMRDNYISLNSYYMNSIMKKLTVITTIFMPLTFIAGIYGMNFDHMPELRWKYGYFIILGMMLGTGGMMAIWFLKKGWFRND</sequence>
<dbReference type="InterPro" id="IPR045861">
    <property type="entry name" value="CorA_cytoplasmic_dom"/>
</dbReference>
<dbReference type="Proteomes" id="UP001218246">
    <property type="component" value="Unassembled WGS sequence"/>
</dbReference>
<dbReference type="EMBL" id="JARULN010000003">
    <property type="protein sequence ID" value="MDG5753643.1"/>
    <property type="molecule type" value="Genomic_DNA"/>
</dbReference>
<feature type="transmembrane region" description="Helical" evidence="8">
    <location>
        <begin position="258"/>
        <end position="277"/>
    </location>
</feature>
<evidence type="ECO:0000313" key="9">
    <source>
        <dbReference type="EMBL" id="MDG5753643.1"/>
    </source>
</evidence>
<comment type="similarity">
    <text evidence="2 8">Belongs to the CorA metal ion transporter (MIT) (TC 1.A.35) family.</text>
</comment>
<reference evidence="9 10" key="1">
    <citation type="submission" date="2023-04" db="EMBL/GenBank/DDBJ databases">
        <title>Ectobacillus antri isolated from activated sludge.</title>
        <authorList>
            <person name="Yan P."/>
            <person name="Liu X."/>
        </authorList>
    </citation>
    <scope>NUCLEOTIDE SEQUENCE [LARGE SCALE GENOMIC DNA]</scope>
    <source>
        <strain evidence="9 10">C18H</strain>
    </source>
</reference>
<proteinExistence type="inferred from homology"/>
<name>A0ABT6H310_9BACI</name>
<comment type="subcellular location">
    <subcellularLocation>
        <location evidence="1">Cell membrane</location>
        <topology evidence="1">Multi-pass membrane protein</topology>
    </subcellularLocation>
    <subcellularLocation>
        <location evidence="8">Membrane</location>
        <topology evidence="8">Multi-pass membrane protein</topology>
    </subcellularLocation>
</comment>
<dbReference type="InterPro" id="IPR002523">
    <property type="entry name" value="MgTranspt_CorA/ZnTranspt_ZntB"/>
</dbReference>
<keyword evidence="6 8" id="KW-1133">Transmembrane helix</keyword>
<dbReference type="SUPFAM" id="SSF144083">
    <property type="entry name" value="Magnesium transport protein CorA, transmembrane region"/>
    <property type="match status" value="1"/>
</dbReference>
<keyword evidence="5 8" id="KW-0812">Transmembrane</keyword>
<comment type="function">
    <text evidence="8">Mediates influx of magnesium ions.</text>
</comment>
<keyword evidence="8" id="KW-0406">Ion transport</keyword>
<keyword evidence="3 8" id="KW-0813">Transport</keyword>
<feature type="transmembrane region" description="Helical" evidence="8">
    <location>
        <begin position="289"/>
        <end position="310"/>
    </location>
</feature>
<evidence type="ECO:0000256" key="4">
    <source>
        <dbReference type="ARBA" id="ARBA00022475"/>
    </source>
</evidence>
<dbReference type="NCBIfam" id="TIGR00383">
    <property type="entry name" value="corA"/>
    <property type="match status" value="1"/>
</dbReference>
<evidence type="ECO:0000256" key="7">
    <source>
        <dbReference type="ARBA" id="ARBA00023136"/>
    </source>
</evidence>
<dbReference type="Gene3D" id="3.30.460.20">
    <property type="entry name" value="CorA soluble domain-like"/>
    <property type="match status" value="1"/>
</dbReference>
<organism evidence="9 10">
    <name type="scientific">Ectobacillus antri</name>
    <dbReference type="NCBI Taxonomy" id="2486280"/>
    <lineage>
        <taxon>Bacteria</taxon>
        <taxon>Bacillati</taxon>
        <taxon>Bacillota</taxon>
        <taxon>Bacilli</taxon>
        <taxon>Bacillales</taxon>
        <taxon>Bacillaceae</taxon>
        <taxon>Ectobacillus</taxon>
    </lineage>
</organism>
<evidence type="ECO:0000256" key="3">
    <source>
        <dbReference type="ARBA" id="ARBA00022448"/>
    </source>
</evidence>
<keyword evidence="10" id="KW-1185">Reference proteome</keyword>
<evidence type="ECO:0000256" key="5">
    <source>
        <dbReference type="ARBA" id="ARBA00022692"/>
    </source>
</evidence>